<gene>
    <name evidence="12" type="primary">tig</name>
    <name evidence="17" type="ORF">FH965_14060</name>
</gene>
<dbReference type="InterPro" id="IPR027304">
    <property type="entry name" value="Trigger_fact/SurA_dom_sf"/>
</dbReference>
<evidence type="ECO:0000256" key="7">
    <source>
        <dbReference type="ARBA" id="ARBA00023110"/>
    </source>
</evidence>
<feature type="domain" description="PPIase FKBP-type" evidence="16">
    <location>
        <begin position="242"/>
        <end position="295"/>
    </location>
</feature>
<dbReference type="PANTHER" id="PTHR30560:SF3">
    <property type="entry name" value="TRIGGER FACTOR-LIKE PROTEIN TIG, CHLOROPLASTIC"/>
    <property type="match status" value="1"/>
</dbReference>
<comment type="subcellular location">
    <subcellularLocation>
        <location evidence="12">Cytoplasm</location>
    </subcellularLocation>
    <text evidence="12">About half TF is bound to the ribosome near the polypeptide exit tunnel while the other half is free in the cytoplasm.</text>
</comment>
<dbReference type="SUPFAM" id="SSF109998">
    <property type="entry name" value="Triger factor/SurA peptide-binding domain-like"/>
    <property type="match status" value="1"/>
</dbReference>
<dbReference type="SUPFAM" id="SSF102735">
    <property type="entry name" value="Trigger factor ribosome-binding domain"/>
    <property type="match status" value="1"/>
</dbReference>
<sequence>MGAEGRGFKSRHPDQQDLSSSVAGSRAEDPDARPPRPVFDPSFKIALWVGSRVPLLCKLCARVSLDRAETQAVSPQGDRTVKSAVETLNPTRVRLTVEVPFEELKDSLDAAYKKINQQVTVKGFRKGKIPARVIDQRFGRGAVLEEAVNDALPKFYTEAVNEAELNVLGQPDVDITELKDNETLSFTAEVDVRPTIEIPDYSGIEVEVDAVEISDEDIDKAVEELRERFASTSPVERAAEDGDVVTVDLEAKVDGEVLEDGVAKGVSYTIGSGELLEGIDDAVKGLEADGEATFTSELKGGSAAGKEAEVTVKVTQVAKRELPELDDDFAQLASEFDTLDELKADSRKRLETARQFDQATQAQERVLDKLLELVEVPVPEKLLEDEVRTRKHNLEHHQLGQMGLDLAKYLEIQGKTEEEFDAETSEQAVKGIKTQFILDELVNKEKLNVNQEELTEHLMRRAQSSGMSPDQFAQAVVEGGQVPMLVGEVARGKALAVVVEAATVKDTNGEVVDLDDEDETDAAEGETADAAAEADKAGEEKAEA</sequence>
<evidence type="ECO:0000256" key="11">
    <source>
        <dbReference type="ARBA" id="ARBA00029986"/>
    </source>
</evidence>
<keyword evidence="9 12" id="KW-0413">Isomerase</keyword>
<dbReference type="Gene3D" id="3.10.50.40">
    <property type="match status" value="1"/>
</dbReference>
<evidence type="ECO:0000256" key="12">
    <source>
        <dbReference type="HAMAP-Rule" id="MF_00303"/>
    </source>
</evidence>
<dbReference type="FunFam" id="3.30.70.1050:FF:000003">
    <property type="entry name" value="Trigger factor"/>
    <property type="match status" value="1"/>
</dbReference>
<dbReference type="InterPro" id="IPR046357">
    <property type="entry name" value="PPIase_dom_sf"/>
</dbReference>
<dbReference type="GO" id="GO:0044183">
    <property type="term" value="F:protein folding chaperone"/>
    <property type="evidence" value="ECO:0007669"/>
    <property type="project" value="TreeGrafter"/>
</dbReference>
<evidence type="ECO:0000256" key="4">
    <source>
        <dbReference type="ARBA" id="ARBA00016902"/>
    </source>
</evidence>
<dbReference type="Gene3D" id="3.30.70.1050">
    <property type="entry name" value="Trigger factor ribosome-binding domain"/>
    <property type="match status" value="1"/>
</dbReference>
<evidence type="ECO:0000256" key="14">
    <source>
        <dbReference type="RuleBase" id="RU003914"/>
    </source>
</evidence>
<dbReference type="FunFam" id="3.10.50.40:FF:000019">
    <property type="entry name" value="Trigger factor"/>
    <property type="match status" value="1"/>
</dbReference>
<organism evidence="17 18">
    <name type="scientific">Streptomyces spectabilis</name>
    <dbReference type="NCBI Taxonomy" id="68270"/>
    <lineage>
        <taxon>Bacteria</taxon>
        <taxon>Bacillati</taxon>
        <taxon>Actinomycetota</taxon>
        <taxon>Actinomycetes</taxon>
        <taxon>Kitasatosporales</taxon>
        <taxon>Streptomycetaceae</taxon>
        <taxon>Streptomyces</taxon>
    </lineage>
</organism>
<dbReference type="GO" id="GO:0043022">
    <property type="term" value="F:ribosome binding"/>
    <property type="evidence" value="ECO:0007669"/>
    <property type="project" value="TreeGrafter"/>
</dbReference>
<keyword evidence="7 12" id="KW-0697">Rotamase</keyword>
<comment type="catalytic activity">
    <reaction evidence="1 12 13">
        <text>[protein]-peptidylproline (omega=180) = [protein]-peptidylproline (omega=0)</text>
        <dbReference type="Rhea" id="RHEA:16237"/>
        <dbReference type="Rhea" id="RHEA-COMP:10747"/>
        <dbReference type="Rhea" id="RHEA-COMP:10748"/>
        <dbReference type="ChEBI" id="CHEBI:83833"/>
        <dbReference type="ChEBI" id="CHEBI:83834"/>
        <dbReference type="EC" id="5.2.1.8"/>
    </reaction>
</comment>
<accession>A0A516RKZ6</accession>
<dbReference type="Pfam" id="PF05697">
    <property type="entry name" value="Trigger_N"/>
    <property type="match status" value="1"/>
</dbReference>
<evidence type="ECO:0000259" key="16">
    <source>
        <dbReference type="PROSITE" id="PS50059"/>
    </source>
</evidence>
<dbReference type="InterPro" id="IPR037041">
    <property type="entry name" value="Trigger_fac_C_sf"/>
</dbReference>
<reference evidence="17 18" key="1">
    <citation type="journal article" date="2019" name="J. Ind. Microbiol. Biotechnol.">
        <title>The complete genomic sequence of Streptomyces spectabilis NRRL-2792 and identification of secondary metabolite biosynthetic gene clusters.</title>
        <authorList>
            <person name="Sinha A."/>
            <person name="Phillips-Salemka S."/>
            <person name="Niraula T.A."/>
            <person name="Short K.A."/>
            <person name="Niraula N.P."/>
        </authorList>
    </citation>
    <scope>NUCLEOTIDE SEQUENCE [LARGE SCALE GENOMIC DNA]</scope>
    <source>
        <strain evidence="17 18">NRRL 2792</strain>
    </source>
</reference>
<evidence type="ECO:0000256" key="2">
    <source>
        <dbReference type="ARBA" id="ARBA00005464"/>
    </source>
</evidence>
<dbReference type="PANTHER" id="PTHR30560">
    <property type="entry name" value="TRIGGER FACTOR CHAPERONE AND PEPTIDYL-PROLYL CIS/TRANS ISOMERASE"/>
    <property type="match status" value="1"/>
</dbReference>
<keyword evidence="10 12" id="KW-0131">Cell cycle</keyword>
<comment type="domain">
    <text evidence="12">Consists of 3 domains; the N-terminus binds the ribosome, the middle domain has PPIase activity, while the C-terminus has intrinsic chaperone activity on its own.</text>
</comment>
<dbReference type="EC" id="5.2.1.8" evidence="3 12"/>
<dbReference type="GO" id="GO:0003755">
    <property type="term" value="F:peptidyl-prolyl cis-trans isomerase activity"/>
    <property type="evidence" value="ECO:0007669"/>
    <property type="project" value="UniProtKB-UniRule"/>
</dbReference>
<dbReference type="GO" id="GO:0015031">
    <property type="term" value="P:protein transport"/>
    <property type="evidence" value="ECO:0007669"/>
    <property type="project" value="UniProtKB-UniRule"/>
</dbReference>
<evidence type="ECO:0000256" key="8">
    <source>
        <dbReference type="ARBA" id="ARBA00023186"/>
    </source>
</evidence>
<proteinExistence type="inferred from homology"/>
<evidence type="ECO:0000256" key="5">
    <source>
        <dbReference type="ARBA" id="ARBA00022490"/>
    </source>
</evidence>
<evidence type="ECO:0000256" key="6">
    <source>
        <dbReference type="ARBA" id="ARBA00022618"/>
    </source>
</evidence>
<feature type="region of interest" description="Disordered" evidence="15">
    <location>
        <begin position="1"/>
        <end position="38"/>
    </location>
</feature>
<keyword evidence="5 12" id="KW-0963">Cytoplasm</keyword>
<keyword evidence="8 12" id="KW-0143">Chaperone</keyword>
<dbReference type="Proteomes" id="UP000316806">
    <property type="component" value="Chromosome"/>
</dbReference>
<dbReference type="GO" id="GO:0051083">
    <property type="term" value="P:'de novo' cotranslational protein folding"/>
    <property type="evidence" value="ECO:0007669"/>
    <property type="project" value="TreeGrafter"/>
</dbReference>
<dbReference type="InterPro" id="IPR005215">
    <property type="entry name" value="Trig_fac"/>
</dbReference>
<feature type="region of interest" description="Disordered" evidence="15">
    <location>
        <begin position="509"/>
        <end position="544"/>
    </location>
</feature>
<dbReference type="Pfam" id="PF00254">
    <property type="entry name" value="FKBP_C"/>
    <property type="match status" value="1"/>
</dbReference>
<evidence type="ECO:0000313" key="18">
    <source>
        <dbReference type="Proteomes" id="UP000316806"/>
    </source>
</evidence>
<evidence type="ECO:0000256" key="9">
    <source>
        <dbReference type="ARBA" id="ARBA00023235"/>
    </source>
</evidence>
<dbReference type="InterPro" id="IPR036611">
    <property type="entry name" value="Trigger_fac_ribosome-bd_sf"/>
</dbReference>
<feature type="compositionally biased region" description="Acidic residues" evidence="15">
    <location>
        <begin position="512"/>
        <end position="527"/>
    </location>
</feature>
<dbReference type="EMBL" id="CP040916">
    <property type="protein sequence ID" value="QDQ16319.1"/>
    <property type="molecule type" value="Genomic_DNA"/>
</dbReference>
<dbReference type="InterPro" id="IPR008881">
    <property type="entry name" value="Trigger_fac_ribosome-bd_bac"/>
</dbReference>
<feature type="compositionally biased region" description="Basic and acidic residues" evidence="15">
    <location>
        <begin position="533"/>
        <end position="544"/>
    </location>
</feature>
<dbReference type="InterPro" id="IPR001179">
    <property type="entry name" value="PPIase_FKBP_dom"/>
</dbReference>
<dbReference type="Gene3D" id="1.10.3120.10">
    <property type="entry name" value="Trigger factor, C-terminal domain"/>
    <property type="match status" value="1"/>
</dbReference>
<keyword evidence="6 12" id="KW-0132">Cell division</keyword>
<dbReference type="GO" id="GO:0005737">
    <property type="term" value="C:cytoplasm"/>
    <property type="evidence" value="ECO:0007669"/>
    <property type="project" value="UniProtKB-SubCell"/>
</dbReference>
<dbReference type="GO" id="GO:0051301">
    <property type="term" value="P:cell division"/>
    <property type="evidence" value="ECO:0007669"/>
    <property type="project" value="UniProtKB-KW"/>
</dbReference>
<name>A0A516RKZ6_STRST</name>
<dbReference type="PROSITE" id="PS50059">
    <property type="entry name" value="FKBP_PPIASE"/>
    <property type="match status" value="1"/>
</dbReference>
<dbReference type="GO" id="GO:0043335">
    <property type="term" value="P:protein unfolding"/>
    <property type="evidence" value="ECO:0007669"/>
    <property type="project" value="TreeGrafter"/>
</dbReference>
<comment type="function">
    <text evidence="12">Involved in protein export. Acts as a chaperone by maintaining the newly synthesized protein in an open conformation. Functions as a peptidyl-prolyl cis-trans isomerase.</text>
</comment>
<evidence type="ECO:0000313" key="17">
    <source>
        <dbReference type="EMBL" id="QDQ16319.1"/>
    </source>
</evidence>
<dbReference type="SUPFAM" id="SSF54534">
    <property type="entry name" value="FKBP-like"/>
    <property type="match status" value="1"/>
</dbReference>
<evidence type="ECO:0000256" key="3">
    <source>
        <dbReference type="ARBA" id="ARBA00013194"/>
    </source>
</evidence>
<evidence type="ECO:0000256" key="1">
    <source>
        <dbReference type="ARBA" id="ARBA00000971"/>
    </source>
</evidence>
<dbReference type="AlphaFoldDB" id="A0A516RKZ6"/>
<protein>
    <recommendedName>
        <fullName evidence="4 12">Trigger factor</fullName>
        <shortName evidence="12">TF</shortName>
        <ecNumber evidence="3 12">5.2.1.8</ecNumber>
    </recommendedName>
    <alternativeName>
        <fullName evidence="11 12">PPIase</fullName>
    </alternativeName>
</protein>
<dbReference type="HAMAP" id="MF_00303">
    <property type="entry name" value="Trigger_factor_Tig"/>
    <property type="match status" value="1"/>
</dbReference>
<comment type="similarity">
    <text evidence="2 12 14">Belongs to the FKBP-type PPIase family. Tig subfamily.</text>
</comment>
<dbReference type="InterPro" id="IPR008880">
    <property type="entry name" value="Trigger_fac_C"/>
</dbReference>
<dbReference type="NCBIfam" id="TIGR00115">
    <property type="entry name" value="tig"/>
    <property type="match status" value="1"/>
</dbReference>
<evidence type="ECO:0000256" key="13">
    <source>
        <dbReference type="PROSITE-ProRule" id="PRU00277"/>
    </source>
</evidence>
<evidence type="ECO:0000256" key="15">
    <source>
        <dbReference type="SAM" id="MobiDB-lite"/>
    </source>
</evidence>
<evidence type="ECO:0000256" key="10">
    <source>
        <dbReference type="ARBA" id="ARBA00023306"/>
    </source>
</evidence>
<dbReference type="Pfam" id="PF05698">
    <property type="entry name" value="Trigger_C"/>
    <property type="match status" value="1"/>
</dbReference>